<dbReference type="RefSeq" id="YP_010086386.1">
    <property type="nucleotide sequence ID" value="NC_055453.1"/>
</dbReference>
<evidence type="ECO:0000313" key="2">
    <source>
        <dbReference type="Proteomes" id="UP000501125"/>
    </source>
</evidence>
<keyword evidence="2" id="KW-1185">Reference proteome</keyword>
<dbReference type="Proteomes" id="UP000501125">
    <property type="component" value="Chromosome"/>
</dbReference>
<dbReference type="KEGG" id="vg:65101597"/>
<proteinExistence type="predicted"/>
<accession>A0A2Z4HI72</accession>
<reference evidence="1 2" key="1">
    <citation type="journal article" date="2018" name="Sci. Rep.">
        <title>Comprehensive analysis of single molecule sequencing-derived complete genome and whole transcriptome of Hyposidra talaca nuclear polyhedrosis virus.</title>
        <authorList>
            <person name="Nguyen T.T."/>
            <person name="Suryamohan K."/>
            <person name="Kuriakose B."/>
            <person name="Janakiraman V."/>
            <person name="Reichelt M."/>
            <person name="Chaudhuri S."/>
            <person name="Guillory J."/>
            <person name="Divakaran N."/>
            <person name="Rabins P.E."/>
            <person name="Goel R."/>
            <person name="Deka B."/>
            <person name="Sarkar S."/>
            <person name="Ekka P."/>
            <person name="Tsai Y.C."/>
            <person name="Vargas D."/>
            <person name="Santhosh S."/>
            <person name="Mohan S."/>
            <person name="Chin C.S."/>
            <person name="Korlach J."/>
            <person name="Thomas G."/>
            <person name="Babu A."/>
            <person name="Seshagiri S."/>
        </authorList>
    </citation>
    <scope>NUCLEOTIDE SEQUENCE [LARGE SCALE GENOMIC DNA]</scope>
    <source>
        <strain evidence="1 2">HytaNPVIndia001</strain>
    </source>
</reference>
<protein>
    <submittedName>
        <fullName evidence="1">Gp16</fullName>
    </submittedName>
</protein>
<gene>
    <name evidence="1" type="primary">gp16</name>
    <name evidence="1" type="ORF">HytaNPV_gp119</name>
</gene>
<sequence length="99" mass="11538">MNYSAVALILLVAYMWHAGSLMREIYTIKQLLMTIYEMIENKFHSLGEELTSFRNQSAAIFQQLQNNTKYTIDLVVNNSRKLDILNTKIDVILNRPPEM</sequence>
<evidence type="ECO:0000313" key="1">
    <source>
        <dbReference type="EMBL" id="AWW14479.1"/>
    </source>
</evidence>
<dbReference type="EMBL" id="MH261376">
    <property type="protein sequence ID" value="AWW14479.1"/>
    <property type="molecule type" value="Genomic_DNA"/>
</dbReference>
<dbReference type="GeneID" id="65101597"/>
<name>A0A2Z4HI72_9ABAC</name>
<organism evidence="1 2">
    <name type="scientific">Hyposidra talaca nucleopolyhedrovirus</name>
    <dbReference type="NCBI Taxonomy" id="1070315"/>
    <lineage>
        <taxon>Viruses</taxon>
        <taxon>Viruses incertae sedis</taxon>
        <taxon>Naldaviricetes</taxon>
        <taxon>Lefavirales</taxon>
        <taxon>Baculoviridae</taxon>
        <taxon>Alphabaculovirus</taxon>
        <taxon>Alphabaculovirus hytalacae</taxon>
    </lineage>
</organism>